<dbReference type="Pfam" id="PF14432">
    <property type="entry name" value="DYW_deaminase"/>
    <property type="match status" value="1"/>
</dbReference>
<dbReference type="Gene3D" id="1.25.40.10">
    <property type="entry name" value="Tetratricopeptide repeat domain"/>
    <property type="match status" value="5"/>
</dbReference>
<comment type="similarity">
    <text evidence="1">Belongs to the PPR family. PCMP-H subfamily.</text>
</comment>
<feature type="repeat" description="PPR" evidence="3">
    <location>
        <begin position="397"/>
        <end position="431"/>
    </location>
</feature>
<dbReference type="FunFam" id="1.25.40.10:FF:000366">
    <property type="entry name" value="Pentatricopeptide (PPR) repeat-containing protein"/>
    <property type="match status" value="1"/>
</dbReference>
<evidence type="ECO:0000313" key="6">
    <source>
        <dbReference type="Proteomes" id="UP001415857"/>
    </source>
</evidence>
<dbReference type="PANTHER" id="PTHR47926">
    <property type="entry name" value="PENTATRICOPEPTIDE REPEAT-CONTAINING PROTEIN"/>
    <property type="match status" value="1"/>
</dbReference>
<dbReference type="AlphaFoldDB" id="A0AAP0S1J2"/>
<feature type="repeat" description="PPR" evidence="3">
    <location>
        <begin position="498"/>
        <end position="532"/>
    </location>
</feature>
<dbReference type="InterPro" id="IPR046848">
    <property type="entry name" value="E_motif"/>
</dbReference>
<accession>A0AAP0S1J2</accession>
<dbReference type="GO" id="GO:0008270">
    <property type="term" value="F:zinc ion binding"/>
    <property type="evidence" value="ECO:0007669"/>
    <property type="project" value="InterPro"/>
</dbReference>
<dbReference type="GO" id="GO:0009451">
    <property type="term" value="P:RNA modification"/>
    <property type="evidence" value="ECO:0007669"/>
    <property type="project" value="InterPro"/>
</dbReference>
<dbReference type="SUPFAM" id="SSF48452">
    <property type="entry name" value="TPR-like"/>
    <property type="match status" value="1"/>
</dbReference>
<feature type="domain" description="DYW" evidence="4">
    <location>
        <begin position="713"/>
        <end position="805"/>
    </location>
</feature>
<evidence type="ECO:0000256" key="1">
    <source>
        <dbReference type="ARBA" id="ARBA00006643"/>
    </source>
</evidence>
<proteinExistence type="inferred from homology"/>
<name>A0AAP0S1J2_LIQFO</name>
<reference evidence="5 6" key="1">
    <citation type="journal article" date="2024" name="Plant J.">
        <title>Genome sequences and population genomics reveal climatic adaptation and genomic divergence between two closely related sweetgum species.</title>
        <authorList>
            <person name="Xu W.Q."/>
            <person name="Ren C.Q."/>
            <person name="Zhang X.Y."/>
            <person name="Comes H.P."/>
            <person name="Liu X.H."/>
            <person name="Li Y.G."/>
            <person name="Kettle C.J."/>
            <person name="Jalonen R."/>
            <person name="Gaisberger H."/>
            <person name="Ma Y.Z."/>
            <person name="Qiu Y.X."/>
        </authorList>
    </citation>
    <scope>NUCLEOTIDE SEQUENCE [LARGE SCALE GENOMIC DNA]</scope>
    <source>
        <strain evidence="5">Hangzhou</strain>
    </source>
</reference>
<organism evidence="5 6">
    <name type="scientific">Liquidambar formosana</name>
    <name type="common">Formosan gum</name>
    <dbReference type="NCBI Taxonomy" id="63359"/>
    <lineage>
        <taxon>Eukaryota</taxon>
        <taxon>Viridiplantae</taxon>
        <taxon>Streptophyta</taxon>
        <taxon>Embryophyta</taxon>
        <taxon>Tracheophyta</taxon>
        <taxon>Spermatophyta</taxon>
        <taxon>Magnoliopsida</taxon>
        <taxon>eudicotyledons</taxon>
        <taxon>Gunneridae</taxon>
        <taxon>Pentapetalae</taxon>
        <taxon>Saxifragales</taxon>
        <taxon>Altingiaceae</taxon>
        <taxon>Liquidambar</taxon>
    </lineage>
</organism>
<keyword evidence="6" id="KW-1185">Reference proteome</keyword>
<dbReference type="InterPro" id="IPR032867">
    <property type="entry name" value="DYW_dom"/>
</dbReference>
<dbReference type="Pfam" id="PF20431">
    <property type="entry name" value="E_motif"/>
    <property type="match status" value="1"/>
</dbReference>
<protein>
    <recommendedName>
        <fullName evidence="4">DYW domain-containing protein</fullName>
    </recommendedName>
</protein>
<dbReference type="GO" id="GO:0003723">
    <property type="term" value="F:RNA binding"/>
    <property type="evidence" value="ECO:0007669"/>
    <property type="project" value="InterPro"/>
</dbReference>
<dbReference type="NCBIfam" id="TIGR00756">
    <property type="entry name" value="PPR"/>
    <property type="match status" value="4"/>
</dbReference>
<evidence type="ECO:0000313" key="5">
    <source>
        <dbReference type="EMBL" id="KAK9289170.1"/>
    </source>
</evidence>
<gene>
    <name evidence="5" type="ORF">L1049_017644</name>
</gene>
<dbReference type="EMBL" id="JBBPBK010000003">
    <property type="protein sequence ID" value="KAK9289170.1"/>
    <property type="molecule type" value="Genomic_DNA"/>
</dbReference>
<dbReference type="Pfam" id="PF13041">
    <property type="entry name" value="PPR_2"/>
    <property type="match status" value="2"/>
</dbReference>
<evidence type="ECO:0000259" key="4">
    <source>
        <dbReference type="Pfam" id="PF14432"/>
    </source>
</evidence>
<dbReference type="PROSITE" id="PS51375">
    <property type="entry name" value="PPR"/>
    <property type="match status" value="4"/>
</dbReference>
<feature type="repeat" description="PPR" evidence="3">
    <location>
        <begin position="533"/>
        <end position="568"/>
    </location>
</feature>
<dbReference type="FunFam" id="1.25.40.10:FF:000073">
    <property type="entry name" value="Pentatricopeptide repeat-containing protein chloroplastic"/>
    <property type="match status" value="1"/>
</dbReference>
<dbReference type="InterPro" id="IPR011990">
    <property type="entry name" value="TPR-like_helical_dom_sf"/>
</dbReference>
<evidence type="ECO:0000256" key="3">
    <source>
        <dbReference type="PROSITE-ProRule" id="PRU00708"/>
    </source>
</evidence>
<keyword evidence="2" id="KW-0677">Repeat</keyword>
<dbReference type="Proteomes" id="UP001415857">
    <property type="component" value="Unassembled WGS sequence"/>
</dbReference>
<dbReference type="InterPro" id="IPR002885">
    <property type="entry name" value="PPR_rpt"/>
</dbReference>
<sequence length="805" mass="90653">MSTTQTLLKTLLQNPSSIRTRSQAKQLHAQIIKNKGPSPFHLSMILSIYSNLSLLDDSLLVFNTLQPSPPSLAWKSIIRCYASHGLSFQSLASFVEMRASGKYPDRYVFPSVLKSCALLMDLRLGESVHGCIVQLGMDFDLYTGNALMNMYSRLESLDECGGHRCASKVVDEIPEPERIVECRKELIGSNEFIDRIASEEYEVDGRRLHFYGTSNGEAGSGGRSYDNSNEFRKQIAGVDRNVNLIQMNDKLPQRNMDGAVFDHSHAKINTSIRKVNKEALRMDSVRKVFEIMPKRDLVSWNTVIVGNAQNGMYEEALMMVRDMGNANLKPDSFTLSSVLPIFAEYMDVARGKEIHGYAIRHGFDADVFIGSSLIDMYAKCTRVEDSYRVFCLLPQRDAISWNSIIAGCVQNGMFDEGLIFFRQMLMAKIKPRHVSFSSIMPACAYLTTLHLGKQLHGYIIRGGFDDNVFIASSLVDMYAKCGNIRIARWIFDKMKLHDMVSWTAMIMGYALHGHAHDAISLFKQMEMEGVRPNYVAFVAVLTACSHAGLVDEAWKYFSSMSQNYGITPGLEHYAAVADLLGRAGKVVEAYEFISSMHMGPTGSVWSTLLAACRVHKNIELAEKVAEKIFRIDPENIGAHILLSNVYSAARRWKDASKLRISMRAKGMRKKPACSWIEVKNKVHAFVAGDKSHPYYDRINEALKVLLEQMEREGYVPDTNEVLHDVEEEQKIYLLCSHSERLAIAFGIISTPAGTTIRVTKNLRVCVDCHTATKFISKIVGREIIVRDNSRFHHFKDGKCSCGDYW</sequence>
<dbReference type="Pfam" id="PF01535">
    <property type="entry name" value="PPR"/>
    <property type="match status" value="3"/>
</dbReference>
<dbReference type="PANTHER" id="PTHR47926:SF518">
    <property type="entry name" value="(WILD MALAYSIAN BANANA) HYPOTHETICAL PROTEIN"/>
    <property type="match status" value="1"/>
</dbReference>
<feature type="repeat" description="PPR" evidence="3">
    <location>
        <begin position="296"/>
        <end position="330"/>
    </location>
</feature>
<comment type="caution">
    <text evidence="5">The sequence shown here is derived from an EMBL/GenBank/DDBJ whole genome shotgun (WGS) entry which is preliminary data.</text>
</comment>
<dbReference type="FunFam" id="1.25.40.10:FF:000031">
    <property type="entry name" value="Pentatricopeptide repeat-containing protein mitochondrial"/>
    <property type="match status" value="1"/>
</dbReference>
<dbReference type="InterPro" id="IPR046960">
    <property type="entry name" value="PPR_At4g14850-like_plant"/>
</dbReference>
<evidence type="ECO:0000256" key="2">
    <source>
        <dbReference type="ARBA" id="ARBA00022737"/>
    </source>
</evidence>